<dbReference type="Proteomes" id="UP001408356">
    <property type="component" value="Unassembled WGS sequence"/>
</dbReference>
<dbReference type="PANTHER" id="PTHR33112">
    <property type="entry name" value="DOMAIN PROTEIN, PUTATIVE-RELATED"/>
    <property type="match status" value="1"/>
</dbReference>
<reference evidence="3 4" key="1">
    <citation type="journal article" date="2024" name="J. Plant Pathol.">
        <title>Sequence and assembly of the genome of Seiridium unicorne, isolate CBS 538.82, causal agent of cypress canker disease.</title>
        <authorList>
            <person name="Scali E."/>
            <person name="Rocca G.D."/>
            <person name="Danti R."/>
            <person name="Garbelotto M."/>
            <person name="Barberini S."/>
            <person name="Baroncelli R."/>
            <person name="Emiliani G."/>
        </authorList>
    </citation>
    <scope>NUCLEOTIDE SEQUENCE [LARGE SCALE GENOMIC DNA]</scope>
    <source>
        <strain evidence="3 4">BM-138-508</strain>
    </source>
</reference>
<dbReference type="PANTHER" id="PTHR33112:SF16">
    <property type="entry name" value="HETEROKARYON INCOMPATIBILITY DOMAIN-CONTAINING PROTEIN"/>
    <property type="match status" value="1"/>
</dbReference>
<evidence type="ECO:0000313" key="4">
    <source>
        <dbReference type="Proteomes" id="UP001408356"/>
    </source>
</evidence>
<gene>
    <name evidence="3" type="ORF">SUNI508_09558</name>
</gene>
<dbReference type="InterPro" id="IPR010730">
    <property type="entry name" value="HET"/>
</dbReference>
<dbReference type="EMBL" id="JARVKF010000405">
    <property type="protein sequence ID" value="KAK9416648.1"/>
    <property type="molecule type" value="Genomic_DNA"/>
</dbReference>
<sequence>MGDDEDQPARLFNHNDRQSQGSDSIQRLPNLEQEVLRLELADPDHEDVPAQYEWKEVRGQLELLHFESAGNGTGSKEKTICSTCHHLGRVSTMMLDSRCDYHFTVRQINASTSEGCLSCSFLCDVLSECVVTETEPKMAEYHFEIRDHTYDRSQSWDSENSTGSKTKSSLVIVLLKPPYRLWSSAQNLEVFSVSGSPHPWGNIGSALVPPPSSFSVGTVDFIMACLRTCEPSRSHKHAMCEAASKPHSLPKRVLEITRSTSNSPRGSIGVRLVETDGAKQPYFCLSHCWGGLQSIIKTTKLSLGSRRADIPLSTLPKTFRETVVVVNIIGSRLSWSRAYFWIDSLCIIKDDPNDWAVESAENRDATNPIPVNSVSVQMQWYAIVKEYSKLRLTYASDRLPALAGIAKQLAQSHTMHYPDESTRRQSRYLAGLWEDTLLDDLLWSTYNNRCKPATSPAPSWSWPSIDGFIYYPLDTLIDSCYATVSATIETASDPFLSAPSGHLTITAPLVTGHIDSNPTAEHSRAVENLVLRLGNEKYTISYPELNLDFGGNGGRLQIKEGDILSCARLARITKEGEQFLLLKPCERHAGFYERVGLIRLGVIDRTRASDAERIYEGSPTVTLIVV</sequence>
<accession>A0ABR2UPP7</accession>
<evidence type="ECO:0000259" key="2">
    <source>
        <dbReference type="Pfam" id="PF06985"/>
    </source>
</evidence>
<comment type="caution">
    <text evidence="3">The sequence shown here is derived from an EMBL/GenBank/DDBJ whole genome shotgun (WGS) entry which is preliminary data.</text>
</comment>
<keyword evidence="4" id="KW-1185">Reference proteome</keyword>
<proteinExistence type="predicted"/>
<feature type="region of interest" description="Disordered" evidence="1">
    <location>
        <begin position="1"/>
        <end position="28"/>
    </location>
</feature>
<evidence type="ECO:0000256" key="1">
    <source>
        <dbReference type="SAM" id="MobiDB-lite"/>
    </source>
</evidence>
<evidence type="ECO:0000313" key="3">
    <source>
        <dbReference type="EMBL" id="KAK9416648.1"/>
    </source>
</evidence>
<dbReference type="Pfam" id="PF06985">
    <property type="entry name" value="HET"/>
    <property type="match status" value="1"/>
</dbReference>
<protein>
    <submittedName>
        <fullName evidence="3">Heterokaryon incompatibility domain-containing protein</fullName>
    </submittedName>
</protein>
<name>A0ABR2UPP7_9PEZI</name>
<organism evidence="3 4">
    <name type="scientific">Seiridium unicorne</name>
    <dbReference type="NCBI Taxonomy" id="138068"/>
    <lineage>
        <taxon>Eukaryota</taxon>
        <taxon>Fungi</taxon>
        <taxon>Dikarya</taxon>
        <taxon>Ascomycota</taxon>
        <taxon>Pezizomycotina</taxon>
        <taxon>Sordariomycetes</taxon>
        <taxon>Xylariomycetidae</taxon>
        <taxon>Amphisphaeriales</taxon>
        <taxon>Sporocadaceae</taxon>
        <taxon>Seiridium</taxon>
    </lineage>
</organism>
<feature type="compositionally biased region" description="Polar residues" evidence="1">
    <location>
        <begin position="18"/>
        <end position="27"/>
    </location>
</feature>
<feature type="domain" description="Heterokaryon incompatibility" evidence="2">
    <location>
        <begin position="282"/>
        <end position="360"/>
    </location>
</feature>